<reference evidence="1 2" key="1">
    <citation type="journal article" date="2016" name="Nat. Commun.">
        <title>Thousands of microbial genomes shed light on interconnected biogeochemical processes in an aquifer system.</title>
        <authorList>
            <person name="Anantharaman K."/>
            <person name="Brown C.T."/>
            <person name="Hug L.A."/>
            <person name="Sharon I."/>
            <person name="Castelle C.J."/>
            <person name="Probst A.J."/>
            <person name="Thomas B.C."/>
            <person name="Singh A."/>
            <person name="Wilkins M.J."/>
            <person name="Karaoz U."/>
            <person name="Brodie E.L."/>
            <person name="Williams K.H."/>
            <person name="Hubbard S.S."/>
            <person name="Banfield J.F."/>
        </authorList>
    </citation>
    <scope>NUCLEOTIDE SEQUENCE [LARGE SCALE GENOMIC DNA]</scope>
</reference>
<sequence length="87" mass="9454">MLNTDVIVLKKLDESIDVSPSPLASQYGGCAKLLLRRLYGRPEGFKFNGDFCGDVELLVHEGIAVKRGGVLILNKEHAVVSQLSSVK</sequence>
<comment type="caution">
    <text evidence="1">The sequence shown here is derived from an EMBL/GenBank/DDBJ whole genome shotgun (WGS) entry which is preliminary data.</text>
</comment>
<protein>
    <submittedName>
        <fullName evidence="1">Uncharacterized protein</fullName>
    </submittedName>
</protein>
<name>A0A1F5FIE8_9BACT</name>
<organism evidence="1 2">
    <name type="scientific">Candidatus Collierbacteria bacterium RIFOXYB1_FULL_49_13</name>
    <dbReference type="NCBI Taxonomy" id="1817728"/>
    <lineage>
        <taxon>Bacteria</taxon>
        <taxon>Candidatus Collieribacteriota</taxon>
    </lineage>
</organism>
<dbReference type="EMBL" id="MFAM01000022">
    <property type="protein sequence ID" value="OGD79393.1"/>
    <property type="molecule type" value="Genomic_DNA"/>
</dbReference>
<evidence type="ECO:0000313" key="2">
    <source>
        <dbReference type="Proteomes" id="UP000176682"/>
    </source>
</evidence>
<gene>
    <name evidence="1" type="ORF">A2368_01770</name>
</gene>
<dbReference type="Proteomes" id="UP000176682">
    <property type="component" value="Unassembled WGS sequence"/>
</dbReference>
<dbReference type="AlphaFoldDB" id="A0A1F5FIE8"/>
<proteinExistence type="predicted"/>
<accession>A0A1F5FIE8</accession>
<evidence type="ECO:0000313" key="1">
    <source>
        <dbReference type="EMBL" id="OGD79393.1"/>
    </source>
</evidence>